<dbReference type="PROSITE" id="PS50090">
    <property type="entry name" value="MYB_LIKE"/>
    <property type="match status" value="2"/>
</dbReference>
<dbReference type="Gene3D" id="1.10.10.60">
    <property type="entry name" value="Homeodomain-like"/>
    <property type="match status" value="2"/>
</dbReference>
<dbReference type="OrthoDB" id="2143914at2759"/>
<name>A0A0M0K7Z7_9EUKA</name>
<feature type="compositionally biased region" description="Low complexity" evidence="1">
    <location>
        <begin position="325"/>
        <end position="347"/>
    </location>
</feature>
<dbReference type="InterPro" id="IPR001005">
    <property type="entry name" value="SANT/Myb"/>
</dbReference>
<feature type="domain" description="HTH myb-type" evidence="3">
    <location>
        <begin position="261"/>
        <end position="315"/>
    </location>
</feature>
<dbReference type="InterPro" id="IPR050560">
    <property type="entry name" value="MYB_TF"/>
</dbReference>
<accession>A0A0M0K7Z7</accession>
<evidence type="ECO:0000259" key="3">
    <source>
        <dbReference type="PROSITE" id="PS51294"/>
    </source>
</evidence>
<keyword evidence="4" id="KW-0238">DNA-binding</keyword>
<feature type="compositionally biased region" description="Polar residues" evidence="1">
    <location>
        <begin position="20"/>
        <end position="39"/>
    </location>
</feature>
<feature type="domain" description="Myb-like" evidence="2">
    <location>
        <begin position="160"/>
        <end position="210"/>
    </location>
</feature>
<dbReference type="InterPro" id="IPR017930">
    <property type="entry name" value="Myb_dom"/>
</dbReference>
<dbReference type="SUPFAM" id="SSF46689">
    <property type="entry name" value="Homeodomain-like"/>
    <property type="match status" value="2"/>
</dbReference>
<dbReference type="PROSITE" id="PS51294">
    <property type="entry name" value="HTH_MYB"/>
    <property type="match status" value="2"/>
</dbReference>
<reference evidence="5" key="1">
    <citation type="journal article" date="2015" name="PLoS Genet.">
        <title>Genome Sequence and Transcriptome Analyses of Chrysochromulina tobin: Metabolic Tools for Enhanced Algal Fitness in the Prominent Order Prymnesiales (Haptophyceae).</title>
        <authorList>
            <person name="Hovde B.T."/>
            <person name="Deodato C.R."/>
            <person name="Hunsperger H.M."/>
            <person name="Ryken S.A."/>
            <person name="Yost W."/>
            <person name="Jha R.K."/>
            <person name="Patterson J."/>
            <person name="Monnat R.J. Jr."/>
            <person name="Barlow S.B."/>
            <person name="Starkenburg S.R."/>
            <person name="Cattolico R.A."/>
        </authorList>
    </citation>
    <scope>NUCLEOTIDE SEQUENCE</scope>
    <source>
        <strain evidence="5">CCMP291</strain>
    </source>
</reference>
<dbReference type="Pfam" id="PF00249">
    <property type="entry name" value="Myb_DNA-binding"/>
    <property type="match status" value="2"/>
</dbReference>
<feature type="region of interest" description="Disordered" evidence="1">
    <location>
        <begin position="1"/>
        <end position="55"/>
    </location>
</feature>
<dbReference type="AlphaFoldDB" id="A0A0M0K7Z7"/>
<dbReference type="Proteomes" id="UP000037460">
    <property type="component" value="Unassembled WGS sequence"/>
</dbReference>
<evidence type="ECO:0000256" key="1">
    <source>
        <dbReference type="SAM" id="MobiDB-lite"/>
    </source>
</evidence>
<comment type="caution">
    <text evidence="4">The sequence shown here is derived from an EMBL/GenBank/DDBJ whole genome shotgun (WGS) entry which is preliminary data.</text>
</comment>
<evidence type="ECO:0000313" key="4">
    <source>
        <dbReference type="EMBL" id="KOO34966.1"/>
    </source>
</evidence>
<protein>
    <submittedName>
        <fullName evidence="4">Myb-like DNA-binding domain containing protein</fullName>
    </submittedName>
</protein>
<gene>
    <name evidence="4" type="ORF">Ctob_009510</name>
</gene>
<dbReference type="SMART" id="SM00717">
    <property type="entry name" value="SANT"/>
    <property type="match status" value="2"/>
</dbReference>
<proteinExistence type="predicted"/>
<organism evidence="4 5">
    <name type="scientific">Chrysochromulina tobinii</name>
    <dbReference type="NCBI Taxonomy" id="1460289"/>
    <lineage>
        <taxon>Eukaryota</taxon>
        <taxon>Haptista</taxon>
        <taxon>Haptophyta</taxon>
        <taxon>Prymnesiophyceae</taxon>
        <taxon>Prymnesiales</taxon>
        <taxon>Chrysochromulinaceae</taxon>
        <taxon>Chrysochromulina</taxon>
    </lineage>
</organism>
<feature type="domain" description="HTH myb-type" evidence="3">
    <location>
        <begin position="160"/>
        <end position="214"/>
    </location>
</feature>
<dbReference type="InterPro" id="IPR009057">
    <property type="entry name" value="Homeodomain-like_sf"/>
</dbReference>
<dbReference type="GO" id="GO:0000978">
    <property type="term" value="F:RNA polymerase II cis-regulatory region sequence-specific DNA binding"/>
    <property type="evidence" value="ECO:0007669"/>
    <property type="project" value="TreeGrafter"/>
</dbReference>
<evidence type="ECO:0000313" key="5">
    <source>
        <dbReference type="Proteomes" id="UP000037460"/>
    </source>
</evidence>
<dbReference type="GO" id="GO:0000981">
    <property type="term" value="F:DNA-binding transcription factor activity, RNA polymerase II-specific"/>
    <property type="evidence" value="ECO:0007669"/>
    <property type="project" value="TreeGrafter"/>
</dbReference>
<evidence type="ECO:0000259" key="2">
    <source>
        <dbReference type="PROSITE" id="PS50090"/>
    </source>
</evidence>
<keyword evidence="5" id="KW-1185">Reference proteome</keyword>
<dbReference type="CDD" id="cd00167">
    <property type="entry name" value="SANT"/>
    <property type="match status" value="2"/>
</dbReference>
<dbReference type="GO" id="GO:0005634">
    <property type="term" value="C:nucleus"/>
    <property type="evidence" value="ECO:0007669"/>
    <property type="project" value="TreeGrafter"/>
</dbReference>
<feature type="domain" description="Myb-like" evidence="2">
    <location>
        <begin position="261"/>
        <end position="311"/>
    </location>
</feature>
<feature type="region of interest" description="Disordered" evidence="1">
    <location>
        <begin position="84"/>
        <end position="126"/>
    </location>
</feature>
<feature type="region of interest" description="Disordered" evidence="1">
    <location>
        <begin position="315"/>
        <end position="363"/>
    </location>
</feature>
<dbReference type="PANTHER" id="PTHR45614">
    <property type="entry name" value="MYB PROTEIN-RELATED"/>
    <property type="match status" value="1"/>
</dbReference>
<dbReference type="EMBL" id="JWZX01001029">
    <property type="protein sequence ID" value="KOO34966.1"/>
    <property type="molecule type" value="Genomic_DNA"/>
</dbReference>
<feature type="compositionally biased region" description="Basic and acidic residues" evidence="1">
    <location>
        <begin position="8"/>
        <end position="19"/>
    </location>
</feature>
<sequence>MCYVDSITKGEVHAPRDGSRSPSGLQQQQSSETVRSGATSEESESRPRLVLRRSSSSLSINDGEFEWLKPYFAKESSNPDVLLATAAELPKKPGASRGAPHSWPGASLPMPRSALPRPPLTGNKHRQSVSNVLPAMSSCQPEEGDEPEDEHELELDAANARKRRKVGWTNTEDLTILAAVRRIGTQWQRIADELPSRTADAVRNRWHRLQKTHLLSDTDEGRSVLDGLLIASGIDPEWCPPELASPDPGSGPAPEATRVVGADHGRQMWTADEDRIIEDGVRRFGCKWRQIAALLPGRTDSSIRNRWMRLCKDTHEATSAPPPSFGTAASSGVGSSSSAPALPFSAAGPPPPQDVATASSSAPQTAAAAMVRNYHRHRTY</sequence>